<accession>A0A2P5BF22</accession>
<name>A0A2P5BF22_PARAD</name>
<dbReference type="EMBL" id="JXTB01000295">
    <property type="protein sequence ID" value="PON47385.1"/>
    <property type="molecule type" value="Genomic_DNA"/>
</dbReference>
<protein>
    <submittedName>
        <fullName evidence="1">UDP-glucuronosyl/UDP-glucosyltransferase</fullName>
    </submittedName>
</protein>
<dbReference type="GO" id="GO:0016740">
    <property type="term" value="F:transferase activity"/>
    <property type="evidence" value="ECO:0007669"/>
    <property type="project" value="UniProtKB-KW"/>
</dbReference>
<keyword evidence="2" id="KW-1185">Reference proteome</keyword>
<reference evidence="2" key="1">
    <citation type="submission" date="2016-06" db="EMBL/GenBank/DDBJ databases">
        <title>Parallel loss of symbiosis genes in relatives of nitrogen-fixing non-legume Parasponia.</title>
        <authorList>
            <person name="Van Velzen R."/>
            <person name="Holmer R."/>
            <person name="Bu F."/>
            <person name="Rutten L."/>
            <person name="Van Zeijl A."/>
            <person name="Liu W."/>
            <person name="Santuari L."/>
            <person name="Cao Q."/>
            <person name="Sharma T."/>
            <person name="Shen D."/>
            <person name="Roswanjaya Y."/>
            <person name="Wardhani T."/>
            <person name="Kalhor M.S."/>
            <person name="Jansen J."/>
            <person name="Van den Hoogen J."/>
            <person name="Gungor B."/>
            <person name="Hartog M."/>
            <person name="Hontelez J."/>
            <person name="Verver J."/>
            <person name="Yang W.-C."/>
            <person name="Schijlen E."/>
            <person name="Repin R."/>
            <person name="Schilthuizen M."/>
            <person name="Schranz E."/>
            <person name="Heidstra R."/>
            <person name="Miyata K."/>
            <person name="Fedorova E."/>
            <person name="Kohlen W."/>
            <person name="Bisseling T."/>
            <person name="Smit S."/>
            <person name="Geurts R."/>
        </authorList>
    </citation>
    <scope>NUCLEOTIDE SEQUENCE [LARGE SCALE GENOMIC DNA]</scope>
    <source>
        <strain evidence="2">cv. WU1-14</strain>
    </source>
</reference>
<organism evidence="1 2">
    <name type="scientific">Parasponia andersonii</name>
    <name type="common">Sponia andersonii</name>
    <dbReference type="NCBI Taxonomy" id="3476"/>
    <lineage>
        <taxon>Eukaryota</taxon>
        <taxon>Viridiplantae</taxon>
        <taxon>Streptophyta</taxon>
        <taxon>Embryophyta</taxon>
        <taxon>Tracheophyta</taxon>
        <taxon>Spermatophyta</taxon>
        <taxon>Magnoliopsida</taxon>
        <taxon>eudicotyledons</taxon>
        <taxon>Gunneridae</taxon>
        <taxon>Pentapetalae</taxon>
        <taxon>rosids</taxon>
        <taxon>fabids</taxon>
        <taxon>Rosales</taxon>
        <taxon>Cannabaceae</taxon>
        <taxon>Parasponia</taxon>
    </lineage>
</organism>
<dbReference type="Proteomes" id="UP000237105">
    <property type="component" value="Unassembled WGS sequence"/>
</dbReference>
<evidence type="ECO:0000313" key="2">
    <source>
        <dbReference type="Proteomes" id="UP000237105"/>
    </source>
</evidence>
<dbReference type="STRING" id="3476.A0A2P5BF22"/>
<sequence>MFKLAKLLHHKAIHNKAIHITFVNTENNHRRAILKSQALNSSASNISVASFHFHTIPNGLPLPSDADAIQDTAYSWTHPRKIAWSPFQLRASIETQRRW</sequence>
<comment type="caution">
    <text evidence="1">The sequence shown here is derived from an EMBL/GenBank/DDBJ whole genome shotgun (WGS) entry which is preliminary data.</text>
</comment>
<dbReference type="Gene3D" id="3.40.50.2000">
    <property type="entry name" value="Glycogen Phosphorylase B"/>
    <property type="match status" value="1"/>
</dbReference>
<gene>
    <name evidence="1" type="ORF">PanWU01x14_244690</name>
</gene>
<dbReference type="AlphaFoldDB" id="A0A2P5BF22"/>
<evidence type="ECO:0000313" key="1">
    <source>
        <dbReference type="EMBL" id="PON47385.1"/>
    </source>
</evidence>
<keyword evidence="1" id="KW-0808">Transferase</keyword>
<proteinExistence type="predicted"/>